<evidence type="ECO:0000256" key="9">
    <source>
        <dbReference type="SAM" id="MobiDB-lite"/>
    </source>
</evidence>
<evidence type="ECO:0000256" key="5">
    <source>
        <dbReference type="ARBA" id="ARBA00044156"/>
    </source>
</evidence>
<evidence type="ECO:0000256" key="4">
    <source>
        <dbReference type="ARBA" id="ARBA00025077"/>
    </source>
</evidence>
<keyword evidence="8" id="KW-0175">Coiled coil</keyword>
<dbReference type="InterPro" id="IPR004127">
    <property type="entry name" value="Prefoldin_subunit_alpha"/>
</dbReference>
<comment type="subunit">
    <text evidence="2 7">Heterohexamer of two alpha and four beta subunits.</text>
</comment>
<comment type="function">
    <text evidence="4 7">Molecular chaperone capable of stabilizing a range of proteins. Seems to fulfill an ATP-independent, HSP70-like function in archaeal de novo protein folding.</text>
</comment>
<proteinExistence type="inferred from homology"/>
<feature type="region of interest" description="Disordered" evidence="9">
    <location>
        <begin position="129"/>
        <end position="154"/>
    </location>
</feature>
<comment type="similarity">
    <text evidence="7">Belongs to the prefoldin alpha subunit family.</text>
</comment>
<evidence type="ECO:0000256" key="7">
    <source>
        <dbReference type="HAMAP-Rule" id="MF_00308"/>
    </source>
</evidence>
<dbReference type="Gene3D" id="1.10.287.370">
    <property type="match status" value="1"/>
</dbReference>
<dbReference type="PANTHER" id="PTHR12674:SF2">
    <property type="entry name" value="PREFOLDIN SUBUNIT 5"/>
    <property type="match status" value="1"/>
</dbReference>
<evidence type="ECO:0000256" key="3">
    <source>
        <dbReference type="ARBA" id="ARBA00023186"/>
    </source>
</evidence>
<evidence type="ECO:0000313" key="10">
    <source>
        <dbReference type="EMBL" id="QNO51431.1"/>
    </source>
</evidence>
<dbReference type="EMBL" id="MT631529">
    <property type="protein sequence ID" value="QNO53046.1"/>
    <property type="molecule type" value="Genomic_DNA"/>
</dbReference>
<dbReference type="GO" id="GO:0005737">
    <property type="term" value="C:cytoplasm"/>
    <property type="evidence" value="ECO:0007669"/>
    <property type="project" value="UniProtKB-SubCell"/>
</dbReference>
<dbReference type="InterPro" id="IPR011599">
    <property type="entry name" value="PFD_alpha_archaea"/>
</dbReference>
<dbReference type="GO" id="GO:0006457">
    <property type="term" value="P:protein folding"/>
    <property type="evidence" value="ECO:0007669"/>
    <property type="project" value="UniProtKB-UniRule"/>
</dbReference>
<organism evidence="11">
    <name type="scientific">Candidatus Methanophagaceae archaeon ANME-1 ERB6</name>
    <dbReference type="NCBI Taxonomy" id="2759912"/>
    <lineage>
        <taxon>Archaea</taxon>
        <taxon>Methanobacteriati</taxon>
        <taxon>Methanobacteriota</taxon>
        <taxon>Stenosarchaea group</taxon>
        <taxon>Methanomicrobia</taxon>
        <taxon>Candidatus Methanophagales</taxon>
        <taxon>Candidatus Methanophagaceae</taxon>
    </lineage>
</organism>
<dbReference type="CDD" id="cd23160">
    <property type="entry name" value="Prefoldin_alpha_GimC"/>
    <property type="match status" value="1"/>
</dbReference>
<dbReference type="PANTHER" id="PTHR12674">
    <property type="entry name" value="PREFOLDIN SUBUNIT 5"/>
    <property type="match status" value="1"/>
</dbReference>
<evidence type="ECO:0000256" key="6">
    <source>
        <dbReference type="ARBA" id="ARBA00044231"/>
    </source>
</evidence>
<dbReference type="HAMAP" id="MF_00308">
    <property type="entry name" value="PfdA"/>
    <property type="match status" value="1"/>
</dbReference>
<dbReference type="EMBL" id="MT631469">
    <property type="protein sequence ID" value="QNO51431.1"/>
    <property type="molecule type" value="Genomic_DNA"/>
</dbReference>
<name>A0A7G9YYG2_9EURY</name>
<keyword evidence="3 7" id="KW-0143">Chaperone</keyword>
<dbReference type="Pfam" id="PF02996">
    <property type="entry name" value="Prefoldin"/>
    <property type="match status" value="1"/>
</dbReference>
<gene>
    <name evidence="7 11" type="primary">pfdA</name>
    <name evidence="11" type="ORF">GKHFHOKN_00022</name>
    <name evidence="10" type="ORF">PFCPEAIJ_00033</name>
</gene>
<evidence type="ECO:0000256" key="8">
    <source>
        <dbReference type="SAM" id="Coils"/>
    </source>
</evidence>
<comment type="subcellular location">
    <subcellularLocation>
        <location evidence="7">Cytoplasm</location>
    </subcellularLocation>
</comment>
<keyword evidence="7" id="KW-0963">Cytoplasm</keyword>
<dbReference type="GO" id="GO:0051082">
    <property type="term" value="F:unfolded protein binding"/>
    <property type="evidence" value="ECO:0007669"/>
    <property type="project" value="UniProtKB-UniRule"/>
</dbReference>
<evidence type="ECO:0000313" key="11">
    <source>
        <dbReference type="EMBL" id="QNO53046.1"/>
    </source>
</evidence>
<sequence>MEERGVSGREREQQAEAQSLLLKLRQYQAQAETTSQELAFVRQAIVEHEKAIETIKQLKHMKAGDELIVPIGANSSVYVTLSDTDKIIVSIGGGVSAEKDPDSSMEYLKEKKEELENSLREMSGMMQKMEQEAQKLQARLQQIADSGTGTGRTG</sequence>
<comment type="similarity">
    <text evidence="1">Belongs to the prefoldin subunit alpha family.</text>
</comment>
<dbReference type="GO" id="GO:0016272">
    <property type="term" value="C:prefoldin complex"/>
    <property type="evidence" value="ECO:0007669"/>
    <property type="project" value="UniProtKB-UniRule"/>
</dbReference>
<feature type="coiled-coil region" evidence="8">
    <location>
        <begin position="10"/>
        <end position="44"/>
    </location>
</feature>
<evidence type="ECO:0000256" key="2">
    <source>
        <dbReference type="ARBA" id="ARBA00011716"/>
    </source>
</evidence>
<reference evidence="11" key="1">
    <citation type="submission" date="2020-06" db="EMBL/GenBank/DDBJ databases">
        <title>Unique genomic features of the anaerobic methanotrophic archaea.</title>
        <authorList>
            <person name="Chadwick G.L."/>
            <person name="Skennerton C.T."/>
            <person name="Laso-Perez R."/>
            <person name="Leu A.O."/>
            <person name="Speth D.R."/>
            <person name="Yu H."/>
            <person name="Morgan-Lang C."/>
            <person name="Hatzenpichler R."/>
            <person name="Goudeau D."/>
            <person name="Malmstrom R."/>
            <person name="Brazelton W.J."/>
            <person name="Woyke T."/>
            <person name="Hallam S.J."/>
            <person name="Tyson G.W."/>
            <person name="Wegener G."/>
            <person name="Boetius A."/>
            <person name="Orphan V."/>
        </authorList>
    </citation>
    <scope>NUCLEOTIDE SEQUENCE</scope>
</reference>
<accession>A0A7G9YYG2</accession>
<dbReference type="SUPFAM" id="SSF46579">
    <property type="entry name" value="Prefoldin"/>
    <property type="match status" value="1"/>
</dbReference>
<dbReference type="AlphaFoldDB" id="A0A7G9YYG2"/>
<evidence type="ECO:0000256" key="1">
    <source>
        <dbReference type="ARBA" id="ARBA00010048"/>
    </source>
</evidence>
<protein>
    <recommendedName>
        <fullName evidence="5 7">Prefoldin subunit alpha</fullName>
    </recommendedName>
    <alternativeName>
        <fullName evidence="6 7">GimC subunit alpha</fullName>
    </alternativeName>
</protein>
<dbReference type="NCBIfam" id="TIGR00293">
    <property type="entry name" value="prefoldin subunit alpha"/>
    <property type="match status" value="1"/>
</dbReference>
<dbReference type="InterPro" id="IPR009053">
    <property type="entry name" value="Prefoldin"/>
</dbReference>